<comment type="caution">
    <text evidence="3">The sequence shown here is derived from an EMBL/GenBank/DDBJ whole genome shotgun (WGS) entry which is preliminary data.</text>
</comment>
<evidence type="ECO:0000313" key="4">
    <source>
        <dbReference type="Proteomes" id="UP000646244"/>
    </source>
</evidence>
<name>A0A918TST0_STRCJ</name>
<dbReference type="PANTHER" id="PTHR40114">
    <property type="entry name" value="SLR0698 PROTEIN"/>
    <property type="match status" value="1"/>
</dbReference>
<feature type="active site" description="Proton acceptor" evidence="1">
    <location>
        <position position="29"/>
    </location>
</feature>
<evidence type="ECO:0000259" key="2">
    <source>
        <dbReference type="PROSITE" id="PS51707"/>
    </source>
</evidence>
<dbReference type="RefSeq" id="WP_190110675.1">
    <property type="nucleotide sequence ID" value="NZ_BMVB01000010.1"/>
</dbReference>
<dbReference type="SMART" id="SM01118">
    <property type="entry name" value="CYTH"/>
    <property type="match status" value="1"/>
</dbReference>
<sequence>MATEIERKFTVHGSGAFEGVPALPVQQGYLARGEQEEVRVRRAGDEYSLTVKKGSGIERQEFEIAIGAGQFEALWPATEGRRISKWRRIVPLSGGRRAYVDVFEGRLAGLVTAEVEFEDREDARAFVPPPWFGAEVTGDARYANKELSTTGIPDGPVPG</sequence>
<organism evidence="3 4">
    <name type="scientific">Streptomyces cinnamoneus</name>
    <name type="common">Streptoverticillium cinnamoneum</name>
    <dbReference type="NCBI Taxonomy" id="53446"/>
    <lineage>
        <taxon>Bacteria</taxon>
        <taxon>Bacillati</taxon>
        <taxon>Actinomycetota</taxon>
        <taxon>Actinomycetes</taxon>
        <taxon>Kitasatosporales</taxon>
        <taxon>Streptomycetaceae</taxon>
        <taxon>Streptomyces</taxon>
        <taxon>Streptomyces cinnamoneus group</taxon>
    </lineage>
</organism>
<dbReference type="Gene3D" id="2.40.320.10">
    <property type="entry name" value="Hypothetical Protein Pfu-838710-001"/>
    <property type="match status" value="1"/>
</dbReference>
<dbReference type="PIRSF" id="PIRSF016487">
    <property type="entry name" value="CYTH_UCP016487"/>
    <property type="match status" value="1"/>
</dbReference>
<protein>
    <submittedName>
        <fullName evidence="3">Adenylate cyclase</fullName>
    </submittedName>
</protein>
<dbReference type="PANTHER" id="PTHR40114:SF1">
    <property type="entry name" value="SLR0698 PROTEIN"/>
    <property type="match status" value="1"/>
</dbReference>
<feature type="domain" description="CYTH" evidence="2">
    <location>
        <begin position="2"/>
        <end position="149"/>
    </location>
</feature>
<reference evidence="3" key="1">
    <citation type="journal article" date="2014" name="Int. J. Syst. Evol. Microbiol.">
        <title>Complete genome sequence of Corynebacterium casei LMG S-19264T (=DSM 44701T), isolated from a smear-ripened cheese.</title>
        <authorList>
            <consortium name="US DOE Joint Genome Institute (JGI-PGF)"/>
            <person name="Walter F."/>
            <person name="Albersmeier A."/>
            <person name="Kalinowski J."/>
            <person name="Ruckert C."/>
        </authorList>
    </citation>
    <scope>NUCLEOTIDE SEQUENCE</scope>
    <source>
        <strain evidence="3">JCM 4633</strain>
    </source>
</reference>
<reference evidence="3" key="2">
    <citation type="submission" date="2020-09" db="EMBL/GenBank/DDBJ databases">
        <authorList>
            <person name="Sun Q."/>
            <person name="Ohkuma M."/>
        </authorList>
    </citation>
    <scope>NUCLEOTIDE SEQUENCE</scope>
    <source>
        <strain evidence="3">JCM 4633</strain>
    </source>
</reference>
<dbReference type="CDD" id="cd07761">
    <property type="entry name" value="CYTH-like_CthTTM-like"/>
    <property type="match status" value="1"/>
</dbReference>
<dbReference type="PROSITE" id="PS51707">
    <property type="entry name" value="CYTH"/>
    <property type="match status" value="1"/>
</dbReference>
<dbReference type="InterPro" id="IPR012042">
    <property type="entry name" value="NeuTTM/CthTTM-like"/>
</dbReference>
<dbReference type="AlphaFoldDB" id="A0A918TST0"/>
<dbReference type="EMBL" id="BMVB01000010">
    <property type="protein sequence ID" value="GHC55069.1"/>
    <property type="molecule type" value="Genomic_DNA"/>
</dbReference>
<accession>A0A918TST0</accession>
<dbReference type="Proteomes" id="UP000646244">
    <property type="component" value="Unassembled WGS sequence"/>
</dbReference>
<dbReference type="InterPro" id="IPR033469">
    <property type="entry name" value="CYTH-like_dom_sf"/>
</dbReference>
<dbReference type="SUPFAM" id="SSF55154">
    <property type="entry name" value="CYTH-like phosphatases"/>
    <property type="match status" value="1"/>
</dbReference>
<evidence type="ECO:0000256" key="1">
    <source>
        <dbReference type="PIRSR" id="PIRSR016487-1"/>
    </source>
</evidence>
<gene>
    <name evidence="3" type="ORF">GCM10010507_34340</name>
</gene>
<proteinExistence type="predicted"/>
<dbReference type="InterPro" id="IPR023577">
    <property type="entry name" value="CYTH_domain"/>
</dbReference>
<evidence type="ECO:0000313" key="3">
    <source>
        <dbReference type="EMBL" id="GHC55069.1"/>
    </source>
</evidence>